<evidence type="ECO:0000256" key="1">
    <source>
        <dbReference type="ARBA" id="ARBA00004651"/>
    </source>
</evidence>
<feature type="transmembrane region" description="Helical" evidence="6">
    <location>
        <begin position="84"/>
        <end position="103"/>
    </location>
</feature>
<keyword evidence="7" id="KW-0813">Transport</keyword>
<feature type="transmembrane region" description="Helical" evidence="6">
    <location>
        <begin position="427"/>
        <end position="450"/>
    </location>
</feature>
<evidence type="ECO:0000256" key="6">
    <source>
        <dbReference type="SAM" id="Phobius"/>
    </source>
</evidence>
<dbReference type="PANTHER" id="PTHR30250">
    <property type="entry name" value="PST FAMILY PREDICTED COLANIC ACID TRANSPORTER"/>
    <property type="match status" value="1"/>
</dbReference>
<dbReference type="Proteomes" id="UP000286038">
    <property type="component" value="Unassembled WGS sequence"/>
</dbReference>
<accession>A0A415QFB5</accession>
<feature type="transmembrane region" description="Helical" evidence="6">
    <location>
        <begin position="174"/>
        <end position="194"/>
    </location>
</feature>
<evidence type="ECO:0000256" key="4">
    <source>
        <dbReference type="ARBA" id="ARBA00022989"/>
    </source>
</evidence>
<feature type="transmembrane region" description="Helical" evidence="6">
    <location>
        <begin position="150"/>
        <end position="168"/>
    </location>
</feature>
<comment type="caution">
    <text evidence="7">The sequence shown here is derived from an EMBL/GenBank/DDBJ whole genome shotgun (WGS) entry which is preliminary data.</text>
</comment>
<dbReference type="PANTHER" id="PTHR30250:SF26">
    <property type="entry name" value="PSMA PROTEIN"/>
    <property type="match status" value="1"/>
</dbReference>
<name>A0A415QFB5_9BACT</name>
<feature type="transmembrane region" description="Helical" evidence="6">
    <location>
        <begin position="392"/>
        <end position="415"/>
    </location>
</feature>
<evidence type="ECO:0000313" key="8">
    <source>
        <dbReference type="Proteomes" id="UP000286038"/>
    </source>
</evidence>
<feature type="transmembrane region" description="Helical" evidence="6">
    <location>
        <begin position="304"/>
        <end position="324"/>
    </location>
</feature>
<feature type="transmembrane region" description="Helical" evidence="6">
    <location>
        <begin position="366"/>
        <end position="386"/>
    </location>
</feature>
<keyword evidence="3 6" id="KW-0812">Transmembrane</keyword>
<evidence type="ECO:0000256" key="3">
    <source>
        <dbReference type="ARBA" id="ARBA00022692"/>
    </source>
</evidence>
<organism evidence="7 8">
    <name type="scientific">Butyricimonas virosa</name>
    <dbReference type="NCBI Taxonomy" id="544645"/>
    <lineage>
        <taxon>Bacteria</taxon>
        <taxon>Pseudomonadati</taxon>
        <taxon>Bacteroidota</taxon>
        <taxon>Bacteroidia</taxon>
        <taxon>Bacteroidales</taxon>
        <taxon>Odoribacteraceae</taxon>
        <taxon>Butyricimonas</taxon>
    </lineage>
</organism>
<evidence type="ECO:0000256" key="2">
    <source>
        <dbReference type="ARBA" id="ARBA00022475"/>
    </source>
</evidence>
<feature type="transmembrane region" description="Helical" evidence="6">
    <location>
        <begin position="261"/>
        <end position="284"/>
    </location>
</feature>
<evidence type="ECO:0000256" key="5">
    <source>
        <dbReference type="ARBA" id="ARBA00023136"/>
    </source>
</evidence>
<dbReference type="GO" id="GO:0005886">
    <property type="term" value="C:plasma membrane"/>
    <property type="evidence" value="ECO:0007669"/>
    <property type="project" value="UniProtKB-SubCell"/>
</dbReference>
<dbReference type="InterPro" id="IPR050833">
    <property type="entry name" value="Poly_Biosynth_Transport"/>
</dbReference>
<gene>
    <name evidence="7" type="ORF">DWZ68_13600</name>
</gene>
<sequence length="496" mass="56884">MVAMGFYFVNLVLQFFSRKIFLEYLGTEILGLNTTASNLLQFINLAELGVGAAIACTLYKPLFDGDKETISEIITLQGKLYRNIAYFMIGAATILSCFFPWIFEKMELPLWYAYASFGVLLFSSLLSYFCNYKQVLLSADQKDYKIQYSYKLSMGVMLIAQVFAIRYLTNGYLWWLILQCLFAVIASIALNVVIKNTYPYLKHSRLSFKELRLKYPTIVIQTKQLFFHKIAGFALTQTSPMIIYAYTTLTVVALYGNYMLIVMGIISFMAAVFNSISGGIGNLLAEGNKVQILAVFKEMFSLRFFLSIICCFEVFILTPPFISLWLGEEYLLPQSTLTILTGILFINLSRHTVETYLYAAGLFKDIWAPISEAIINISLSIFLGYFFGLNGILLGVLISLIIVVFFWKPFFLFHYGLKEKTIIYIKLYLKHLLTSMFVFLLSLHAVKFIYITPSESMGMLLVYFFITIIPFSIILGGVMFIFRCDIIRIPQRFRIY</sequence>
<feature type="transmembrane region" description="Helical" evidence="6">
    <location>
        <begin position="109"/>
        <end position="129"/>
    </location>
</feature>
<proteinExistence type="predicted"/>
<reference evidence="7 8" key="1">
    <citation type="submission" date="2018-08" db="EMBL/GenBank/DDBJ databases">
        <title>A genome reference for cultivated species of the human gut microbiota.</title>
        <authorList>
            <person name="Zou Y."/>
            <person name="Xue W."/>
            <person name="Luo G."/>
        </authorList>
    </citation>
    <scope>NUCLEOTIDE SEQUENCE [LARGE SCALE GENOMIC DNA]</scope>
    <source>
        <strain evidence="7 8">AF34-33</strain>
    </source>
</reference>
<feature type="transmembrane region" description="Helical" evidence="6">
    <location>
        <begin position="330"/>
        <end position="346"/>
    </location>
</feature>
<feature type="transmembrane region" description="Helical" evidence="6">
    <location>
        <begin position="230"/>
        <end position="255"/>
    </location>
</feature>
<keyword evidence="5 6" id="KW-0472">Membrane</keyword>
<keyword evidence="7" id="KW-0762">Sugar transport</keyword>
<feature type="transmembrane region" description="Helical" evidence="6">
    <location>
        <begin position="462"/>
        <end position="482"/>
    </location>
</feature>
<comment type="subcellular location">
    <subcellularLocation>
        <location evidence="1">Cell membrane</location>
        <topology evidence="1">Multi-pass membrane protein</topology>
    </subcellularLocation>
</comment>
<dbReference type="EMBL" id="QRPV01000020">
    <property type="protein sequence ID" value="RHM41499.1"/>
    <property type="molecule type" value="Genomic_DNA"/>
</dbReference>
<keyword evidence="4 6" id="KW-1133">Transmembrane helix</keyword>
<protein>
    <submittedName>
        <fullName evidence="7">Sugar transporter</fullName>
    </submittedName>
</protein>
<keyword evidence="2" id="KW-1003">Cell membrane</keyword>
<evidence type="ECO:0000313" key="7">
    <source>
        <dbReference type="EMBL" id="RHM41499.1"/>
    </source>
</evidence>
<dbReference type="AlphaFoldDB" id="A0A415QFB5"/>